<keyword evidence="1" id="KW-0472">Membrane</keyword>
<keyword evidence="1" id="KW-0812">Transmembrane</keyword>
<dbReference type="AlphaFoldDB" id="A0A1F5DPP4"/>
<keyword evidence="1" id="KW-1133">Transmembrane helix</keyword>
<feature type="transmembrane region" description="Helical" evidence="1">
    <location>
        <begin position="43"/>
        <end position="64"/>
    </location>
</feature>
<evidence type="ECO:0000313" key="3">
    <source>
        <dbReference type="Proteomes" id="UP000176791"/>
    </source>
</evidence>
<reference evidence="2 3" key="1">
    <citation type="journal article" date="2016" name="Nat. Commun.">
        <title>Thousands of microbial genomes shed light on interconnected biogeochemical processes in an aquifer system.</title>
        <authorList>
            <person name="Anantharaman K."/>
            <person name="Brown C.T."/>
            <person name="Hug L.A."/>
            <person name="Sharon I."/>
            <person name="Castelle C.J."/>
            <person name="Probst A.J."/>
            <person name="Thomas B.C."/>
            <person name="Singh A."/>
            <person name="Wilkins M.J."/>
            <person name="Karaoz U."/>
            <person name="Brodie E.L."/>
            <person name="Williams K.H."/>
            <person name="Hubbard S.S."/>
            <person name="Banfield J.F."/>
        </authorList>
    </citation>
    <scope>NUCLEOTIDE SEQUENCE [LARGE SCALE GENOMIC DNA]</scope>
</reference>
<protein>
    <submittedName>
        <fullName evidence="2">Uncharacterized protein</fullName>
    </submittedName>
</protein>
<dbReference type="STRING" id="1797460.A3E73_00970"/>
<dbReference type="Proteomes" id="UP000176791">
    <property type="component" value="Unassembled WGS sequence"/>
</dbReference>
<organism evidence="2 3">
    <name type="scientific">Candidatus Beckwithbacteria bacterium RIFCSPHIGHO2_12_FULL_47_17</name>
    <dbReference type="NCBI Taxonomy" id="1797460"/>
    <lineage>
        <taxon>Bacteria</taxon>
        <taxon>Candidatus Beckwithiibacteriota</taxon>
    </lineage>
</organism>
<feature type="transmembrane region" description="Helical" evidence="1">
    <location>
        <begin position="17"/>
        <end position="37"/>
    </location>
</feature>
<sequence>MRKSTFSLGQRRVMSEFFVNSAVAWLSAGIVTPFFLTKKFIDWLTFGTWGLLFSIIFLAFSLYFSKEIKQ</sequence>
<accession>A0A1F5DPP4</accession>
<comment type="caution">
    <text evidence="2">The sequence shown here is derived from an EMBL/GenBank/DDBJ whole genome shotgun (WGS) entry which is preliminary data.</text>
</comment>
<evidence type="ECO:0000256" key="1">
    <source>
        <dbReference type="SAM" id="Phobius"/>
    </source>
</evidence>
<gene>
    <name evidence="2" type="ORF">A3E73_00970</name>
</gene>
<proteinExistence type="predicted"/>
<dbReference type="EMBL" id="MEZN01000001">
    <property type="protein sequence ID" value="OGD57092.1"/>
    <property type="molecule type" value="Genomic_DNA"/>
</dbReference>
<name>A0A1F5DPP4_9BACT</name>
<evidence type="ECO:0000313" key="2">
    <source>
        <dbReference type="EMBL" id="OGD57092.1"/>
    </source>
</evidence>